<evidence type="ECO:0000313" key="1">
    <source>
        <dbReference type="EMBL" id="WYW17532.1"/>
    </source>
</evidence>
<reference evidence="1" key="1">
    <citation type="submission" date="2023-10" db="EMBL/GenBank/DDBJ databases">
        <title>Whole genome sequencing of actinobacterial strain Amycolatopsis sp. (BCA-696) identifies the underlying plant growth-promoting genes.</title>
        <authorList>
            <person name="Gandham P."/>
            <person name="Vadla N."/>
            <person name="Saji A."/>
            <person name="Srinivas V."/>
            <person name="Ruperao P."/>
            <person name="Selvanayagam S."/>
            <person name="Saxena R.K."/>
            <person name="Rathore A."/>
            <person name="Gopalakrishnan S."/>
            <person name="Thakur V."/>
        </authorList>
    </citation>
    <scope>NUCLEOTIDE SEQUENCE</scope>
    <source>
        <strain evidence="1">BCA-696</strain>
    </source>
</reference>
<sequence>MSEHPPGYEAEQPVDLSKPVAYVPIPEPAATADRSEGRGEKQEKAPEEAAPAAPQSVYGLVTVANVQPRTFKSTVARKLYAGLEPRYAGVRLWNGVGSIRLDGLVIADMPADPRGTDWRRQSWTTDQLVLPVHDDLQAARAAWWMLDRLEAEGRPDLVSTAIVVGIQTGRHRMLGRKIAKTFGARTAGVIRVKLPGGVVPADDEARWEPLVTAVSHTVKQLSSRSRPSMLPPRAPHQVVQLDSRRHGKAANQ</sequence>
<protein>
    <submittedName>
        <fullName evidence="1">Uncharacterized protein</fullName>
    </submittedName>
</protein>
<keyword evidence="2" id="KW-1185">Reference proteome</keyword>
<organism evidence="1 2">
    <name type="scientific">Amycolatopsis coloradensis</name>
    <dbReference type="NCBI Taxonomy" id="76021"/>
    <lineage>
        <taxon>Bacteria</taxon>
        <taxon>Bacillati</taxon>
        <taxon>Actinomycetota</taxon>
        <taxon>Actinomycetes</taxon>
        <taxon>Pseudonocardiales</taxon>
        <taxon>Pseudonocardiaceae</taxon>
        <taxon>Amycolatopsis</taxon>
    </lineage>
</organism>
<gene>
    <name evidence="1" type="ORF">LCL61_18445</name>
</gene>
<accession>A0ACD5BDN1</accession>
<dbReference type="Proteomes" id="UP001456344">
    <property type="component" value="Chromosome"/>
</dbReference>
<dbReference type="EMBL" id="CP150484">
    <property type="protein sequence ID" value="WYW17532.1"/>
    <property type="molecule type" value="Genomic_DNA"/>
</dbReference>
<name>A0ACD5BDN1_9PSEU</name>
<proteinExistence type="predicted"/>
<evidence type="ECO:0000313" key="2">
    <source>
        <dbReference type="Proteomes" id="UP001456344"/>
    </source>
</evidence>